<dbReference type="PANTHER" id="PTHR43610:SF1">
    <property type="entry name" value="N-ACETYLTRANSFERASE DOMAIN-CONTAINING PROTEIN"/>
    <property type="match status" value="1"/>
</dbReference>
<dbReference type="InterPro" id="IPR016181">
    <property type="entry name" value="Acyl_CoA_acyltransferase"/>
</dbReference>
<dbReference type="GO" id="GO:0016747">
    <property type="term" value="F:acyltransferase activity, transferring groups other than amino-acyl groups"/>
    <property type="evidence" value="ECO:0007669"/>
    <property type="project" value="InterPro"/>
</dbReference>
<dbReference type="PROSITE" id="PS51186">
    <property type="entry name" value="GNAT"/>
    <property type="match status" value="1"/>
</dbReference>
<dbReference type="InterPro" id="IPR000182">
    <property type="entry name" value="GNAT_dom"/>
</dbReference>
<dbReference type="Proteomes" id="UP000229433">
    <property type="component" value="Unassembled WGS sequence"/>
</dbReference>
<dbReference type="Pfam" id="PF13302">
    <property type="entry name" value="Acetyltransf_3"/>
    <property type="match status" value="1"/>
</dbReference>
<dbReference type="RefSeq" id="WP_099646335.1">
    <property type="nucleotide sequence ID" value="NZ_KZ319291.1"/>
</dbReference>
<dbReference type="EMBL" id="NQXA01000008">
    <property type="protein sequence ID" value="PHQ29133.1"/>
    <property type="molecule type" value="Genomic_DNA"/>
</dbReference>
<evidence type="ECO:0000313" key="2">
    <source>
        <dbReference type="EMBL" id="PHQ29133.1"/>
    </source>
</evidence>
<reference evidence="2 3" key="1">
    <citation type="submission" date="2017-08" db="EMBL/GenBank/DDBJ databases">
        <title>The whole genome shortgun sequences of strain Leeuwenhoekiella nanhaiensis G18 from the South China Sea.</title>
        <authorList>
            <person name="Liu Q."/>
        </authorList>
    </citation>
    <scope>NUCLEOTIDE SEQUENCE [LARGE SCALE GENOMIC DNA]</scope>
    <source>
        <strain evidence="2 3">G18</strain>
    </source>
</reference>
<dbReference type="OrthoDB" id="9795199at2"/>
<dbReference type="SUPFAM" id="SSF55729">
    <property type="entry name" value="Acyl-CoA N-acyltransferases (Nat)"/>
    <property type="match status" value="1"/>
</dbReference>
<sequence length="200" mass="23192">MHHWIDPQLELVNEIVKLVPLSPVHRDDLVEAATDGKLWELWYTSVPDVSKIDDYIKLALDEQSKGLAKPFTVVDAKTGKIIGSTRFCKLQPQHRRLEIGYTWYAKRYQRTGVNTHCKLLLLQYAFEELNCIAVQFMTDWFNLNSREAIARLGAKQDGILRHHRLNKDGSYRDSVVFSITNTEWSGVQKNLLLKLHNYNP</sequence>
<name>A0A2G1VQV0_9FLAO</name>
<comment type="caution">
    <text evidence="2">The sequence shown here is derived from an EMBL/GenBank/DDBJ whole genome shotgun (WGS) entry which is preliminary data.</text>
</comment>
<keyword evidence="3" id="KW-1185">Reference proteome</keyword>
<dbReference type="AlphaFoldDB" id="A0A2G1VQV0"/>
<organism evidence="2 3">
    <name type="scientific">Leeuwenhoekiella nanhaiensis</name>
    <dbReference type="NCBI Taxonomy" id="1655491"/>
    <lineage>
        <taxon>Bacteria</taxon>
        <taxon>Pseudomonadati</taxon>
        <taxon>Bacteroidota</taxon>
        <taxon>Flavobacteriia</taxon>
        <taxon>Flavobacteriales</taxon>
        <taxon>Flavobacteriaceae</taxon>
        <taxon>Leeuwenhoekiella</taxon>
    </lineage>
</organism>
<dbReference type="Gene3D" id="3.40.630.30">
    <property type="match status" value="1"/>
</dbReference>
<proteinExistence type="predicted"/>
<feature type="domain" description="N-acetyltransferase" evidence="1">
    <location>
        <begin position="16"/>
        <end position="182"/>
    </location>
</feature>
<protein>
    <submittedName>
        <fullName evidence="2">GNAT family N-acetyltransferase</fullName>
    </submittedName>
</protein>
<accession>A0A2G1VQV0</accession>
<evidence type="ECO:0000259" key="1">
    <source>
        <dbReference type="PROSITE" id="PS51186"/>
    </source>
</evidence>
<keyword evidence="2" id="KW-0808">Transferase</keyword>
<evidence type="ECO:0000313" key="3">
    <source>
        <dbReference type="Proteomes" id="UP000229433"/>
    </source>
</evidence>
<dbReference type="PANTHER" id="PTHR43610">
    <property type="entry name" value="BLL6696 PROTEIN"/>
    <property type="match status" value="1"/>
</dbReference>
<gene>
    <name evidence="2" type="ORF">CJ305_11010</name>
</gene>